<dbReference type="AlphaFoldDB" id="A0A075AT11"/>
<dbReference type="InterPro" id="IPR036259">
    <property type="entry name" value="MFS_trans_sf"/>
</dbReference>
<proteinExistence type="inferred from homology"/>
<feature type="transmembrane region" description="Helical" evidence="6">
    <location>
        <begin position="62"/>
        <end position="81"/>
    </location>
</feature>
<feature type="transmembrane region" description="Helical" evidence="6">
    <location>
        <begin position="6"/>
        <end position="26"/>
    </location>
</feature>
<keyword evidence="5 6" id="KW-0472">Membrane</keyword>
<evidence type="ECO:0000256" key="4">
    <source>
        <dbReference type="ARBA" id="ARBA00022989"/>
    </source>
</evidence>
<dbReference type="PANTHER" id="PTHR16172">
    <property type="entry name" value="MAJOR FACILITATOR SUPERFAMILY DOMAIN-CONTAINING PROTEIN 6-LIKE"/>
    <property type="match status" value="1"/>
</dbReference>
<feature type="domain" description="Major facilitator superfamily (MFS) profile" evidence="7">
    <location>
        <begin position="136"/>
        <end position="291"/>
    </location>
</feature>
<dbReference type="PANTHER" id="PTHR16172:SF41">
    <property type="entry name" value="MAJOR FACILITATOR SUPERFAMILY DOMAIN-CONTAINING PROTEIN 6-LIKE"/>
    <property type="match status" value="1"/>
</dbReference>
<keyword evidence="9" id="KW-1185">Reference proteome</keyword>
<dbReference type="GO" id="GO:0016020">
    <property type="term" value="C:membrane"/>
    <property type="evidence" value="ECO:0007669"/>
    <property type="project" value="UniProtKB-SubCell"/>
</dbReference>
<dbReference type="HOGENOM" id="CLU_013133_0_2_1"/>
<accession>A0A075AT11</accession>
<evidence type="ECO:0000313" key="9">
    <source>
        <dbReference type="Proteomes" id="UP000030755"/>
    </source>
</evidence>
<feature type="transmembrane region" description="Helical" evidence="6">
    <location>
        <begin position="227"/>
        <end position="253"/>
    </location>
</feature>
<dbReference type="PROSITE" id="PS50850">
    <property type="entry name" value="MFS"/>
    <property type="match status" value="1"/>
</dbReference>
<keyword evidence="3 6" id="KW-0812">Transmembrane</keyword>
<organism evidence="8 9">
    <name type="scientific">Rozella allomycis (strain CSF55)</name>
    <dbReference type="NCBI Taxonomy" id="988480"/>
    <lineage>
        <taxon>Eukaryota</taxon>
        <taxon>Fungi</taxon>
        <taxon>Fungi incertae sedis</taxon>
        <taxon>Cryptomycota</taxon>
        <taxon>Cryptomycota incertae sedis</taxon>
        <taxon>Rozella</taxon>
    </lineage>
</organism>
<evidence type="ECO:0000256" key="5">
    <source>
        <dbReference type="ARBA" id="ARBA00023136"/>
    </source>
</evidence>
<sequence length="291" mass="32525">MIITIAMAIFQSPTVTLLDSMVLIILGNKKDLYGKQRLWGSLSCGISSFITGIAVNKISQSFMFWLFLLWSAIFLLSCLFIRSQADPKDDNAEKSVDKDDKILKTKNIDLENNSGSDEAFLEEAKNHDTRFSLGIDVIMFFVMITLVGISFSVISNYLFIFLSKRVGADTAILGISTPFSIALEVPTFYFSEYLIKRFGIAKMIFTTHLLMILRVVLYMFMPTFVPNAYYMLPIELLHGISYALLWSAAVAFVQKRAPKGLGSTFQGVLSTLWSNMSSSIGAVLGGIIYQR</sequence>
<comment type="similarity">
    <text evidence="2">Belongs to the major facilitator superfamily. MFSD6 family.</text>
</comment>
<evidence type="ECO:0000256" key="2">
    <source>
        <dbReference type="ARBA" id="ARBA00005241"/>
    </source>
</evidence>
<dbReference type="OMA" id="IAMAIFQ"/>
<dbReference type="SUPFAM" id="SSF103473">
    <property type="entry name" value="MFS general substrate transporter"/>
    <property type="match status" value="1"/>
</dbReference>
<evidence type="ECO:0000256" key="6">
    <source>
        <dbReference type="SAM" id="Phobius"/>
    </source>
</evidence>
<evidence type="ECO:0000313" key="8">
    <source>
        <dbReference type="EMBL" id="EPZ31865.1"/>
    </source>
</evidence>
<dbReference type="InterPro" id="IPR024989">
    <property type="entry name" value="MFS_assoc_dom"/>
</dbReference>
<dbReference type="InterPro" id="IPR020846">
    <property type="entry name" value="MFS_dom"/>
</dbReference>
<protein>
    <submittedName>
        <fullName evidence="8">Major facilitator superfamily, general substrate transporter domain-containing protein</fullName>
    </submittedName>
</protein>
<dbReference type="EMBL" id="KE561208">
    <property type="protein sequence ID" value="EPZ31865.1"/>
    <property type="molecule type" value="Genomic_DNA"/>
</dbReference>
<dbReference type="GO" id="GO:0022857">
    <property type="term" value="F:transmembrane transporter activity"/>
    <property type="evidence" value="ECO:0007669"/>
    <property type="project" value="InterPro"/>
</dbReference>
<comment type="subcellular location">
    <subcellularLocation>
        <location evidence="1">Membrane</location>
        <topology evidence="1">Multi-pass membrane protein</topology>
    </subcellularLocation>
</comment>
<dbReference type="STRING" id="988480.A0A075AT11"/>
<dbReference type="OrthoDB" id="515887at2759"/>
<dbReference type="Pfam" id="PF12832">
    <property type="entry name" value="MFS_1_like"/>
    <property type="match status" value="1"/>
</dbReference>
<feature type="transmembrane region" description="Helical" evidence="6">
    <location>
        <begin position="171"/>
        <end position="191"/>
    </location>
</feature>
<dbReference type="Proteomes" id="UP000030755">
    <property type="component" value="Unassembled WGS sequence"/>
</dbReference>
<evidence type="ECO:0000256" key="3">
    <source>
        <dbReference type="ARBA" id="ARBA00022692"/>
    </source>
</evidence>
<evidence type="ECO:0000256" key="1">
    <source>
        <dbReference type="ARBA" id="ARBA00004141"/>
    </source>
</evidence>
<keyword evidence="4 6" id="KW-1133">Transmembrane helix</keyword>
<dbReference type="InterPro" id="IPR051717">
    <property type="entry name" value="MFS_MFSD6"/>
</dbReference>
<dbReference type="Gene3D" id="1.20.1250.20">
    <property type="entry name" value="MFS general substrate transporter like domains"/>
    <property type="match status" value="2"/>
</dbReference>
<name>A0A075AT11_ROZAC</name>
<feature type="transmembrane region" description="Helical" evidence="6">
    <location>
        <begin position="137"/>
        <end position="159"/>
    </location>
</feature>
<feature type="transmembrane region" description="Helical" evidence="6">
    <location>
        <begin position="38"/>
        <end position="56"/>
    </location>
</feature>
<evidence type="ECO:0000259" key="7">
    <source>
        <dbReference type="PROSITE" id="PS50850"/>
    </source>
</evidence>
<reference evidence="8 9" key="1">
    <citation type="journal article" date="2013" name="Curr. Biol.">
        <title>Shared signatures of parasitism and phylogenomics unite Cryptomycota and microsporidia.</title>
        <authorList>
            <person name="James T.Y."/>
            <person name="Pelin A."/>
            <person name="Bonen L."/>
            <person name="Ahrendt S."/>
            <person name="Sain D."/>
            <person name="Corradi N."/>
            <person name="Stajich J.E."/>
        </authorList>
    </citation>
    <scope>NUCLEOTIDE SEQUENCE [LARGE SCALE GENOMIC DNA]</scope>
    <source>
        <strain evidence="8 9">CSF55</strain>
    </source>
</reference>
<gene>
    <name evidence="8" type="ORF">O9G_004256</name>
</gene>
<feature type="transmembrane region" description="Helical" evidence="6">
    <location>
        <begin position="203"/>
        <end position="221"/>
    </location>
</feature>